<feature type="compositionally biased region" description="Low complexity" evidence="1">
    <location>
        <begin position="276"/>
        <end position="290"/>
    </location>
</feature>
<feature type="compositionally biased region" description="Basic and acidic residues" evidence="1">
    <location>
        <begin position="295"/>
        <end position="306"/>
    </location>
</feature>
<proteinExistence type="predicted"/>
<feature type="compositionally biased region" description="Polar residues" evidence="1">
    <location>
        <begin position="124"/>
        <end position="180"/>
    </location>
</feature>
<dbReference type="EMBL" id="JACEEZ010001871">
    <property type="protein sequence ID" value="KAG0728767.1"/>
    <property type="molecule type" value="Genomic_DNA"/>
</dbReference>
<reference evidence="2" key="1">
    <citation type="submission" date="2020-07" db="EMBL/GenBank/DDBJ databases">
        <title>The High-quality genome of the commercially important snow crab, Chionoecetes opilio.</title>
        <authorList>
            <person name="Jeong J.-H."/>
            <person name="Ryu S."/>
        </authorList>
    </citation>
    <scope>NUCLEOTIDE SEQUENCE</scope>
    <source>
        <strain evidence="2">MADBK_172401_WGS</strain>
        <tissue evidence="2">Digestive gland</tissue>
    </source>
</reference>
<protein>
    <submittedName>
        <fullName evidence="2">Uncharacterized protein</fullName>
    </submittedName>
</protein>
<accession>A0A8J4YK77</accession>
<comment type="caution">
    <text evidence="2">The sequence shown here is derived from an EMBL/GenBank/DDBJ whole genome shotgun (WGS) entry which is preliminary data.</text>
</comment>
<evidence type="ECO:0000313" key="3">
    <source>
        <dbReference type="Proteomes" id="UP000770661"/>
    </source>
</evidence>
<feature type="region of interest" description="Disordered" evidence="1">
    <location>
        <begin position="226"/>
        <end position="324"/>
    </location>
</feature>
<sequence length="324" mass="35973">MQKLEKDDHTNAGEITVTGFSTGWIDLERWGNLYTRPYSREPQGFQVPEFSGITHANCTLPDRCWHMAGAHEDTDLHKQTQEWGKTLARCPKLKRARLRRELVDVQRQVQQKKNWMVTTDRGIATTQRGGSTEPPQTSASRNVDVGSTSATTSYPSHKPTPNSCPRASNIMTNDRITMSKSGPREACSKPRGKPSSPCLESCRHRELKRHVDRSLNSITIAHAYPNPAQRHPHLSPDAHTSSPDAHTSPETSTPHHGASTIDSMDQTSGPATQHTSSSRGPGSPSSNSNNRGRRRGEWQHARDREMGGQAKINILNMEHKTASD</sequence>
<evidence type="ECO:0000256" key="1">
    <source>
        <dbReference type="SAM" id="MobiDB-lite"/>
    </source>
</evidence>
<dbReference type="Proteomes" id="UP000770661">
    <property type="component" value="Unassembled WGS sequence"/>
</dbReference>
<evidence type="ECO:0000313" key="2">
    <source>
        <dbReference type="EMBL" id="KAG0728767.1"/>
    </source>
</evidence>
<dbReference type="AlphaFoldDB" id="A0A8J4YK77"/>
<name>A0A8J4YK77_CHIOP</name>
<organism evidence="2 3">
    <name type="scientific">Chionoecetes opilio</name>
    <name type="common">Atlantic snow crab</name>
    <name type="synonym">Cancer opilio</name>
    <dbReference type="NCBI Taxonomy" id="41210"/>
    <lineage>
        <taxon>Eukaryota</taxon>
        <taxon>Metazoa</taxon>
        <taxon>Ecdysozoa</taxon>
        <taxon>Arthropoda</taxon>
        <taxon>Crustacea</taxon>
        <taxon>Multicrustacea</taxon>
        <taxon>Malacostraca</taxon>
        <taxon>Eumalacostraca</taxon>
        <taxon>Eucarida</taxon>
        <taxon>Decapoda</taxon>
        <taxon>Pleocyemata</taxon>
        <taxon>Brachyura</taxon>
        <taxon>Eubrachyura</taxon>
        <taxon>Majoidea</taxon>
        <taxon>Majidae</taxon>
        <taxon>Chionoecetes</taxon>
    </lineage>
</organism>
<gene>
    <name evidence="2" type="ORF">GWK47_031813</name>
</gene>
<feature type="region of interest" description="Disordered" evidence="1">
    <location>
        <begin position="122"/>
        <end position="201"/>
    </location>
</feature>
<feature type="compositionally biased region" description="Polar residues" evidence="1">
    <location>
        <begin position="238"/>
        <end position="275"/>
    </location>
</feature>
<keyword evidence="3" id="KW-1185">Reference proteome</keyword>